<dbReference type="Pfam" id="PF01315">
    <property type="entry name" value="Ald_Xan_dh_C"/>
    <property type="match status" value="1"/>
</dbReference>
<sequence length="789" mass="83083">MRGPIPDDGTPRSSGGIGADVRRSEDERFLTGRGRYLADIAVPRALHAVFVRSPYPHADIVSIDAAEALAMPGVVAVWTGRDVAARASTLRMAPPIEGLKPVDVPPFPVDKVRFVGDLAAVVVAETLAIARDAAEAVVIDYAERPAAAGMAETGEPVDPALPTNLASHQTFEKGELAQAFAKADRIVEARFSQARQTHVPMEPRGIVAEWDAGRRHLTVRTGNQAPHPLRSALAGRLGLSEGQVTVISPDMGGGFGQKIALLREELTIAALAMALERPVRWQEERGENLMAALHAREETIVTRAAVTRDGRLLGLEARMEADVGAYCFFPANYMARVVALILPGPYRVPAYGYDVKVYLSNKCPSGPMRAPMASASWIMEGTMDHIARDLGLDPVTVRRRNTITSADLPFVTITGETYVDVTPAETLESAVAAIGYADLRAEQKRARRAGRLTGIGFCTVVEPTTYGSKFYKNAGIAGSGHETATVRVEPSGAVFVSCGIMGSGQGYETTLAQCAAEGLGARIEDIAVQLGHTDIAPYGMGSRGARGGTAGGGVVLIAARRLRDKLLAIAAHQLNLNGSEGLTLADGAVLRLVEGQWTATGQTLAGLARSAHLDPLSLPEGMEPGLHVTAAFDPPAMTYANATHACLVEIEPSTGTLSILRYVVAHDCGVEINPAIVEGQVHGAVGMGLSGALMERCAYGADGQMLAGSFMDYAVARATDLPDIEVVPLNRPNRLTPGGMKGMSEGGVMGASGAVSNAINDALGPDRAWVSEQPFTPESLWRAVHGTAG</sequence>
<proteinExistence type="predicted"/>
<dbReference type="InterPro" id="IPR036856">
    <property type="entry name" value="Ald_Oxase/Xan_DH_a/b_sf"/>
</dbReference>
<dbReference type="EMBL" id="CP039865">
    <property type="protein sequence ID" value="QCK87812.1"/>
    <property type="molecule type" value="Genomic_DNA"/>
</dbReference>
<evidence type="ECO:0000256" key="3">
    <source>
        <dbReference type="SAM" id="MobiDB-lite"/>
    </source>
</evidence>
<dbReference type="InterPro" id="IPR037165">
    <property type="entry name" value="AldOxase/xan_DH_Mopterin-bd_sf"/>
</dbReference>
<dbReference type="GO" id="GO:0005506">
    <property type="term" value="F:iron ion binding"/>
    <property type="evidence" value="ECO:0007669"/>
    <property type="project" value="InterPro"/>
</dbReference>
<dbReference type="InterPro" id="IPR046867">
    <property type="entry name" value="AldOxase/xan_DH_MoCoBD2"/>
</dbReference>
<accession>A0A4D7QV17</accession>
<dbReference type="AlphaFoldDB" id="A0A4D7QV17"/>
<dbReference type="Gene3D" id="3.30.365.10">
    <property type="entry name" value="Aldehyde oxidase/xanthine dehydrogenase, molybdopterin binding domain"/>
    <property type="match status" value="4"/>
</dbReference>
<dbReference type="SUPFAM" id="SSF54665">
    <property type="entry name" value="CO dehydrogenase molybdoprotein N-domain-like"/>
    <property type="match status" value="1"/>
</dbReference>
<dbReference type="SUPFAM" id="SSF56003">
    <property type="entry name" value="Molybdenum cofactor-binding domain"/>
    <property type="match status" value="1"/>
</dbReference>
<evidence type="ECO:0000256" key="2">
    <source>
        <dbReference type="ARBA" id="ARBA00023002"/>
    </source>
</evidence>
<evidence type="ECO:0000313" key="6">
    <source>
        <dbReference type="Proteomes" id="UP000298588"/>
    </source>
</evidence>
<dbReference type="PANTHER" id="PTHR11908:SF132">
    <property type="entry name" value="ALDEHYDE OXIDASE 1-RELATED"/>
    <property type="match status" value="1"/>
</dbReference>
<dbReference type="Pfam" id="PF20256">
    <property type="entry name" value="MoCoBD_2"/>
    <property type="match status" value="1"/>
</dbReference>
<reference evidence="5 6" key="1">
    <citation type="submission" date="2019-04" db="EMBL/GenBank/DDBJ databases">
        <title>Phreatobacter aquaticus sp. nov.</title>
        <authorList>
            <person name="Choi A."/>
            <person name="Baek K."/>
        </authorList>
    </citation>
    <scope>NUCLEOTIDE SEQUENCE [LARGE SCALE GENOMIC DNA]</scope>
    <source>
        <strain evidence="5 6">NMCR1094</strain>
    </source>
</reference>
<keyword evidence="6" id="KW-1185">Reference proteome</keyword>
<dbReference type="InterPro" id="IPR008274">
    <property type="entry name" value="AldOxase/xan_DH_MoCoBD1"/>
</dbReference>
<dbReference type="Gene3D" id="3.90.1170.50">
    <property type="entry name" value="Aldehyde oxidase/xanthine dehydrogenase, a/b hammerhead"/>
    <property type="match status" value="1"/>
</dbReference>
<keyword evidence="1" id="KW-0500">Molybdenum</keyword>
<dbReference type="KEGG" id="paqt:E8L99_19655"/>
<dbReference type="Proteomes" id="UP000298588">
    <property type="component" value="Chromosome"/>
</dbReference>
<evidence type="ECO:0000313" key="5">
    <source>
        <dbReference type="EMBL" id="QCK87812.1"/>
    </source>
</evidence>
<dbReference type="SMART" id="SM01008">
    <property type="entry name" value="Ald_Xan_dh_C"/>
    <property type="match status" value="1"/>
</dbReference>
<dbReference type="InterPro" id="IPR016208">
    <property type="entry name" value="Ald_Oxase/xanthine_DH-like"/>
</dbReference>
<dbReference type="Pfam" id="PF02738">
    <property type="entry name" value="MoCoBD_1"/>
    <property type="match status" value="1"/>
</dbReference>
<protein>
    <submittedName>
        <fullName evidence="5">Xanthine dehydrogenase family protein molybdopterin-binding subunit</fullName>
    </submittedName>
</protein>
<keyword evidence="2" id="KW-0560">Oxidoreductase</keyword>
<dbReference type="GO" id="GO:0016491">
    <property type="term" value="F:oxidoreductase activity"/>
    <property type="evidence" value="ECO:0007669"/>
    <property type="project" value="UniProtKB-KW"/>
</dbReference>
<feature type="region of interest" description="Disordered" evidence="3">
    <location>
        <begin position="1"/>
        <end position="24"/>
    </location>
</feature>
<evidence type="ECO:0000256" key="1">
    <source>
        <dbReference type="ARBA" id="ARBA00022505"/>
    </source>
</evidence>
<feature type="domain" description="Aldehyde oxidase/xanthine dehydrogenase a/b hammerhead" evidence="4">
    <location>
        <begin position="31"/>
        <end position="145"/>
    </location>
</feature>
<dbReference type="PANTHER" id="PTHR11908">
    <property type="entry name" value="XANTHINE DEHYDROGENASE"/>
    <property type="match status" value="1"/>
</dbReference>
<dbReference type="OrthoDB" id="9758509at2"/>
<name>A0A4D7QV17_9HYPH</name>
<evidence type="ECO:0000259" key="4">
    <source>
        <dbReference type="SMART" id="SM01008"/>
    </source>
</evidence>
<dbReference type="InterPro" id="IPR000674">
    <property type="entry name" value="Ald_Oxase/Xan_DH_a/b"/>
</dbReference>
<organism evidence="5 6">
    <name type="scientific">Phreatobacter aquaticus</name>
    <dbReference type="NCBI Taxonomy" id="2570229"/>
    <lineage>
        <taxon>Bacteria</taxon>
        <taxon>Pseudomonadati</taxon>
        <taxon>Pseudomonadota</taxon>
        <taxon>Alphaproteobacteria</taxon>
        <taxon>Hyphomicrobiales</taxon>
        <taxon>Phreatobacteraceae</taxon>
        <taxon>Phreatobacter</taxon>
    </lineage>
</organism>
<dbReference type="RefSeq" id="WP_137101140.1">
    <property type="nucleotide sequence ID" value="NZ_CP039865.1"/>
</dbReference>
<gene>
    <name evidence="5" type="ORF">E8L99_19655</name>
</gene>